<feature type="transmembrane region" description="Helical" evidence="9">
    <location>
        <begin position="140"/>
        <end position="158"/>
    </location>
</feature>
<keyword evidence="7 9" id="KW-0472">Membrane</keyword>
<evidence type="ECO:0000256" key="1">
    <source>
        <dbReference type="ARBA" id="ARBA00004651"/>
    </source>
</evidence>
<sequence>MSEFLQFLISGLTVGFIYGAVALGFTVIYNASHVVNFAQGEFVMLGGMFTVFGISLGLPYLVAAILAIALTALIGVLLYEFAIRPARGAPVFALIIITIGASILIRGLAQVAFGTSFFSLPSLAGDTPINIAGAVAQPQSIVVVVGTLAMVGLLALMMRRTMIGKALIAASNDLVASQLVGINVRMIVAMSFAISAVLAAVAGILITPISLVSYDIGVLLALKAFAAVMLGGMGKPAGALIGGILVGVGEAMTAGYISTDYKDAAAFVIILVVLCAFPNGLFGSEHHERV</sequence>
<dbReference type="CDD" id="cd06582">
    <property type="entry name" value="TM_PBP1_LivH_like"/>
    <property type="match status" value="1"/>
</dbReference>
<keyword evidence="2" id="KW-0813">Transport</keyword>
<dbReference type="OrthoDB" id="9810089at2"/>
<reference evidence="10 12" key="1">
    <citation type="submission" date="2014-01" db="EMBL/GenBank/DDBJ databases">
        <title>Sulfitobacter sp. H3 (MCCC 1A00686) Genome Sequencing.</title>
        <authorList>
            <person name="Lai Q."/>
            <person name="Hong Z."/>
        </authorList>
    </citation>
    <scope>NUCLEOTIDE SEQUENCE [LARGE SCALE GENOMIC DNA]</scope>
    <source>
        <strain evidence="10 12">H3</strain>
    </source>
</reference>
<dbReference type="RefSeq" id="WP_037931312.1">
    <property type="nucleotide sequence ID" value="NZ_CP086770.1"/>
</dbReference>
<proteinExistence type="inferred from homology"/>
<evidence type="ECO:0000256" key="4">
    <source>
        <dbReference type="ARBA" id="ARBA00022692"/>
    </source>
</evidence>
<evidence type="ECO:0000256" key="2">
    <source>
        <dbReference type="ARBA" id="ARBA00022448"/>
    </source>
</evidence>
<dbReference type="Proteomes" id="UP000809337">
    <property type="component" value="Unassembled WGS sequence"/>
</dbReference>
<dbReference type="EMBL" id="JAFBWN010000009">
    <property type="protein sequence ID" value="MBM2355782.1"/>
    <property type="molecule type" value="Genomic_DNA"/>
</dbReference>
<keyword evidence="3" id="KW-1003">Cell membrane</keyword>
<evidence type="ECO:0000313" key="10">
    <source>
        <dbReference type="EMBL" id="KEJ93894.1"/>
    </source>
</evidence>
<dbReference type="InterPro" id="IPR052157">
    <property type="entry name" value="BCAA_transport_permease"/>
</dbReference>
<evidence type="ECO:0000313" key="11">
    <source>
        <dbReference type="EMBL" id="MBM2355782.1"/>
    </source>
</evidence>
<keyword evidence="4 9" id="KW-0812">Transmembrane</keyword>
<organism evidence="10 12">
    <name type="scientific">Pseudosulfitobacter pseudonitzschiae</name>
    <dbReference type="NCBI Taxonomy" id="1402135"/>
    <lineage>
        <taxon>Bacteria</taxon>
        <taxon>Pseudomonadati</taxon>
        <taxon>Pseudomonadota</taxon>
        <taxon>Alphaproteobacteria</taxon>
        <taxon>Rhodobacterales</taxon>
        <taxon>Roseobacteraceae</taxon>
        <taxon>Pseudosulfitobacter</taxon>
    </lineage>
</organism>
<feature type="transmembrane region" description="Helical" evidence="9">
    <location>
        <begin position="91"/>
        <end position="120"/>
    </location>
</feature>
<dbReference type="PANTHER" id="PTHR11795:SF450">
    <property type="entry name" value="ABC TRANSPORTER PERMEASE PROTEIN"/>
    <property type="match status" value="1"/>
</dbReference>
<dbReference type="GO" id="GO:0022857">
    <property type="term" value="F:transmembrane transporter activity"/>
    <property type="evidence" value="ECO:0007669"/>
    <property type="project" value="InterPro"/>
</dbReference>
<dbReference type="Pfam" id="PF02653">
    <property type="entry name" value="BPD_transp_2"/>
    <property type="match status" value="1"/>
</dbReference>
<evidence type="ECO:0000313" key="12">
    <source>
        <dbReference type="Proteomes" id="UP000027746"/>
    </source>
</evidence>
<evidence type="ECO:0000256" key="3">
    <source>
        <dbReference type="ARBA" id="ARBA00022475"/>
    </source>
</evidence>
<gene>
    <name evidence="11" type="ORF">JQX14_14620</name>
    <name evidence="10" type="ORF">SUH3_12340</name>
</gene>
<dbReference type="GO" id="GO:0006865">
    <property type="term" value="P:amino acid transport"/>
    <property type="evidence" value="ECO:0007669"/>
    <property type="project" value="UniProtKB-KW"/>
</dbReference>
<dbReference type="InterPro" id="IPR001851">
    <property type="entry name" value="ABC_transp_permease"/>
</dbReference>
<protein>
    <submittedName>
        <fullName evidence="10 11">ABC transporter permease</fullName>
    </submittedName>
</protein>
<keyword evidence="6 9" id="KW-1133">Transmembrane helix</keyword>
<dbReference type="GO" id="GO:0005886">
    <property type="term" value="C:plasma membrane"/>
    <property type="evidence" value="ECO:0007669"/>
    <property type="project" value="UniProtKB-SubCell"/>
</dbReference>
<dbReference type="EMBL" id="JAMD01000023">
    <property type="protein sequence ID" value="KEJ93894.1"/>
    <property type="molecule type" value="Genomic_DNA"/>
</dbReference>
<keyword evidence="12" id="KW-1185">Reference proteome</keyword>
<evidence type="ECO:0000256" key="7">
    <source>
        <dbReference type="ARBA" id="ARBA00023136"/>
    </source>
</evidence>
<dbReference type="PANTHER" id="PTHR11795">
    <property type="entry name" value="BRANCHED-CHAIN AMINO ACID TRANSPORT SYSTEM PERMEASE PROTEIN LIVH"/>
    <property type="match status" value="1"/>
</dbReference>
<name>A0A073IVT2_9RHOB</name>
<feature type="transmembrane region" description="Helical" evidence="9">
    <location>
        <begin position="49"/>
        <end position="79"/>
    </location>
</feature>
<comment type="subcellular location">
    <subcellularLocation>
        <location evidence="1">Cell membrane</location>
        <topology evidence="1">Multi-pass membrane protein</topology>
    </subcellularLocation>
</comment>
<feature type="transmembrane region" description="Helical" evidence="9">
    <location>
        <begin position="187"/>
        <end position="206"/>
    </location>
</feature>
<reference evidence="11" key="2">
    <citation type="submission" date="2021-01" db="EMBL/GenBank/DDBJ databases">
        <title>Diatom-associated Roseobacters Show Island Model of Population Structure.</title>
        <authorList>
            <person name="Qu L."/>
            <person name="Feng X."/>
            <person name="Chen Y."/>
            <person name="Li L."/>
            <person name="Wang X."/>
            <person name="Hu Z."/>
            <person name="Wang H."/>
            <person name="Luo H."/>
        </authorList>
    </citation>
    <scope>NUCLEOTIDE SEQUENCE</scope>
    <source>
        <strain evidence="11">SM26-45</strain>
    </source>
</reference>
<evidence type="ECO:0000256" key="8">
    <source>
        <dbReference type="ARBA" id="ARBA00037998"/>
    </source>
</evidence>
<keyword evidence="5" id="KW-0029">Amino-acid transport</keyword>
<dbReference type="Proteomes" id="UP000027746">
    <property type="component" value="Unassembled WGS sequence"/>
</dbReference>
<evidence type="ECO:0000256" key="5">
    <source>
        <dbReference type="ARBA" id="ARBA00022970"/>
    </source>
</evidence>
<comment type="caution">
    <text evidence="10">The sequence shown here is derived from an EMBL/GenBank/DDBJ whole genome shotgun (WGS) entry which is preliminary data.</text>
</comment>
<evidence type="ECO:0000256" key="9">
    <source>
        <dbReference type="SAM" id="Phobius"/>
    </source>
</evidence>
<evidence type="ECO:0000256" key="6">
    <source>
        <dbReference type="ARBA" id="ARBA00022989"/>
    </source>
</evidence>
<accession>A0A073IVT2</accession>
<comment type="similarity">
    <text evidence="8">Belongs to the binding-protein-dependent transport system permease family. LivHM subfamily.</text>
</comment>
<feature type="transmembrane region" description="Helical" evidence="9">
    <location>
        <begin position="7"/>
        <end position="29"/>
    </location>
</feature>
<feature type="transmembrane region" description="Helical" evidence="9">
    <location>
        <begin position="264"/>
        <end position="282"/>
    </location>
</feature>
<dbReference type="AlphaFoldDB" id="A0A073IVT2"/>